<keyword evidence="5" id="KW-0132">Cell division</keyword>
<dbReference type="AlphaFoldDB" id="A0A023WYK4"/>
<dbReference type="InterPro" id="IPR012338">
    <property type="entry name" value="Beta-lactam/transpept-like"/>
</dbReference>
<sequence length="539" mass="57479">MDSMNRHLRRTFYFFAAGFIVLIGVLAYWQVYARESLANNPENGLQTRRALEAPRGTIYAGDGETVLARSEEQPGEDGRSSTYSRVYPEGPLYAGIVGYWSTRYGAAGVEIAENANLSGTADPATLDEFINQISGGPQAGNNVTLTIDDELQRAAYDAIATSNTGRGSIAAMDPKTGEILALVSYPSYDPNNIDERFDELAQDPEEPLLNRATQGLYPPGSVFKVVTAAAALQSGVEPTDTFTDEGTYEYRGYTVINFGDAVYGTVTFARALQASINTIFAQVAVEIVGTDRLYRTAQAFGYEDSFEDFVLPVSPSQLGQGDLAQLSFGQDTNVSNVFEMVQVAAAVANDGTAMEPHLVREVRSPDGVIISRTQPQVREEVLDPETAATLQDMMVGVTEGVSAGAAQRPGIEVAGKTGTAENFSGDPHSWFIVSAPAGDPEIAVAAMIENGGVGEVEGLQAAMQVVDAYLDLEDAPEGQSPSQQDVPVNPEGITQTLPEDIQQGLPEGLSGEIPEGLPEEVQQGMDQIFGTQQNGDGSQ</sequence>
<dbReference type="InterPro" id="IPR054120">
    <property type="entry name" value="PBPA_dimer"/>
</dbReference>
<keyword evidence="6" id="KW-1185">Reference proteome</keyword>
<feature type="domain" description="Penicillin-binding protein transpeptidase" evidence="3">
    <location>
        <begin position="167"/>
        <end position="467"/>
    </location>
</feature>
<dbReference type="PANTHER" id="PTHR30627:SF24">
    <property type="entry name" value="PENICILLIN-BINDING PROTEIN 4B"/>
    <property type="match status" value="1"/>
</dbReference>
<evidence type="ECO:0000256" key="1">
    <source>
        <dbReference type="SAM" id="MobiDB-lite"/>
    </source>
</evidence>
<feature type="transmembrane region" description="Helical" evidence="2">
    <location>
        <begin position="12"/>
        <end position="31"/>
    </location>
</feature>
<feature type="domain" description="Penicillin binding protein A dimerisation" evidence="4">
    <location>
        <begin position="55"/>
        <end position="143"/>
    </location>
</feature>
<dbReference type="SUPFAM" id="SSF56601">
    <property type="entry name" value="beta-lactamase/transpeptidase-like"/>
    <property type="match status" value="1"/>
</dbReference>
<dbReference type="GO" id="GO:0071972">
    <property type="term" value="F:peptidoglycan L,D-transpeptidase activity"/>
    <property type="evidence" value="ECO:0007669"/>
    <property type="project" value="TreeGrafter"/>
</dbReference>
<dbReference type="HOGENOM" id="CLU_009289_1_0_11"/>
<feature type="region of interest" description="Disordered" evidence="1">
    <location>
        <begin position="474"/>
        <end position="539"/>
    </location>
</feature>
<keyword evidence="2" id="KW-1133">Transmembrane helix</keyword>
<dbReference type="GO" id="GO:0005886">
    <property type="term" value="C:plasma membrane"/>
    <property type="evidence" value="ECO:0007669"/>
    <property type="project" value="TreeGrafter"/>
</dbReference>
<dbReference type="PATRIC" id="fig|42256.3.peg.25"/>
<dbReference type="InterPro" id="IPR050515">
    <property type="entry name" value="Beta-lactam/transpept"/>
</dbReference>
<dbReference type="InterPro" id="IPR001460">
    <property type="entry name" value="PCN-bd_Tpept"/>
</dbReference>
<dbReference type="Proteomes" id="UP000025229">
    <property type="component" value="Chromosome"/>
</dbReference>
<protein>
    <submittedName>
        <fullName evidence="5">Cell division protein FtsI/penicillin-binding protein 2</fullName>
    </submittedName>
</protein>
<dbReference type="Gene3D" id="3.40.710.10">
    <property type="entry name" value="DD-peptidase/beta-lactamase superfamily"/>
    <property type="match status" value="1"/>
</dbReference>
<feature type="compositionally biased region" description="Polar residues" evidence="1">
    <location>
        <begin position="529"/>
        <end position="539"/>
    </location>
</feature>
<dbReference type="Gene3D" id="3.90.1310.10">
    <property type="entry name" value="Penicillin-binding protein 2a (Domain 2)"/>
    <property type="match status" value="1"/>
</dbReference>
<dbReference type="GO" id="GO:0071555">
    <property type="term" value="P:cell wall organization"/>
    <property type="evidence" value="ECO:0007669"/>
    <property type="project" value="TreeGrafter"/>
</dbReference>
<evidence type="ECO:0000256" key="2">
    <source>
        <dbReference type="SAM" id="Phobius"/>
    </source>
</evidence>
<accession>A0A023WYK4</accession>
<dbReference type="KEGG" id="rrd:RradSPS_0024"/>
<reference evidence="5 6" key="1">
    <citation type="submission" date="2014-03" db="EMBL/GenBank/DDBJ databases">
        <title>Complete genome sequence of the Radio-Resistant Rubrobacter radiotolerans RSPS-4.</title>
        <authorList>
            <person name="Egas C.C."/>
            <person name="Barroso C.C."/>
            <person name="Froufe H.J.C."/>
            <person name="Pacheco J.J."/>
            <person name="Albuquerque L.L."/>
            <person name="da Costa M.M.S."/>
        </authorList>
    </citation>
    <scope>NUCLEOTIDE SEQUENCE [LARGE SCALE GENOMIC DNA]</scope>
    <source>
        <strain evidence="5 6">RSPS-4</strain>
    </source>
</reference>
<feature type="compositionally biased region" description="Polar residues" evidence="1">
    <location>
        <begin position="479"/>
        <end position="497"/>
    </location>
</feature>
<gene>
    <name evidence="5" type="ORF">RradSPS_0024</name>
</gene>
<dbReference type="GO" id="GO:0051301">
    <property type="term" value="P:cell division"/>
    <property type="evidence" value="ECO:0007669"/>
    <property type="project" value="UniProtKB-KW"/>
</dbReference>
<evidence type="ECO:0000259" key="4">
    <source>
        <dbReference type="Pfam" id="PF21922"/>
    </source>
</evidence>
<name>A0A023WYK4_RUBRA</name>
<dbReference type="STRING" id="42256.RradSPS_0024"/>
<dbReference type="PANTHER" id="PTHR30627">
    <property type="entry name" value="PEPTIDOGLYCAN D,D-TRANSPEPTIDASE"/>
    <property type="match status" value="1"/>
</dbReference>
<evidence type="ECO:0000313" key="6">
    <source>
        <dbReference type="Proteomes" id="UP000025229"/>
    </source>
</evidence>
<organism evidence="5 6">
    <name type="scientific">Rubrobacter radiotolerans</name>
    <name type="common">Arthrobacter radiotolerans</name>
    <dbReference type="NCBI Taxonomy" id="42256"/>
    <lineage>
        <taxon>Bacteria</taxon>
        <taxon>Bacillati</taxon>
        <taxon>Actinomycetota</taxon>
        <taxon>Rubrobacteria</taxon>
        <taxon>Rubrobacterales</taxon>
        <taxon>Rubrobacteraceae</taxon>
        <taxon>Rubrobacter</taxon>
    </lineage>
</organism>
<keyword evidence="2" id="KW-0812">Transmembrane</keyword>
<keyword evidence="5" id="KW-0131">Cell cycle</keyword>
<dbReference type="Pfam" id="PF00905">
    <property type="entry name" value="Transpeptidase"/>
    <property type="match status" value="1"/>
</dbReference>
<proteinExistence type="predicted"/>
<dbReference type="eggNOG" id="COG0768">
    <property type="taxonomic scope" value="Bacteria"/>
</dbReference>
<dbReference type="GO" id="GO:0008658">
    <property type="term" value="F:penicillin binding"/>
    <property type="evidence" value="ECO:0007669"/>
    <property type="project" value="InterPro"/>
</dbReference>
<keyword evidence="2" id="KW-0472">Membrane</keyword>
<dbReference type="EMBL" id="CP007514">
    <property type="protein sequence ID" value="AHY45307.1"/>
    <property type="molecule type" value="Genomic_DNA"/>
</dbReference>
<evidence type="ECO:0000259" key="3">
    <source>
        <dbReference type="Pfam" id="PF00905"/>
    </source>
</evidence>
<evidence type="ECO:0000313" key="5">
    <source>
        <dbReference type="EMBL" id="AHY45307.1"/>
    </source>
</evidence>
<dbReference type="OrthoDB" id="9766847at2"/>
<dbReference type="Pfam" id="PF21922">
    <property type="entry name" value="PBP_dimer_2"/>
    <property type="match status" value="1"/>
</dbReference>